<name>A0AAV5RA96_PICKL</name>
<sequence>MQFSTVVLFAASALAASSTVTETALSTQLETITSCGPEVTDCPAREHGNSTITTASDNAANGAYGNYYAAGAAALAAGALLM</sequence>
<feature type="chain" id="PRO_5043876426" evidence="1">
    <location>
        <begin position="16"/>
        <end position="82"/>
    </location>
</feature>
<gene>
    <name evidence="2" type="ORF">DAPK24_041370</name>
</gene>
<comment type="caution">
    <text evidence="2">The sequence shown here is derived from an EMBL/GenBank/DDBJ whole genome shotgun (WGS) entry which is preliminary data.</text>
</comment>
<reference evidence="2 3" key="1">
    <citation type="journal article" date="2023" name="Elife">
        <title>Identification of key yeast species and microbe-microbe interactions impacting larval growth of Drosophila in the wild.</title>
        <authorList>
            <person name="Mure A."/>
            <person name="Sugiura Y."/>
            <person name="Maeda R."/>
            <person name="Honda K."/>
            <person name="Sakurai N."/>
            <person name="Takahashi Y."/>
            <person name="Watada M."/>
            <person name="Katoh T."/>
            <person name="Gotoh A."/>
            <person name="Gotoh Y."/>
            <person name="Taniguchi I."/>
            <person name="Nakamura K."/>
            <person name="Hayashi T."/>
            <person name="Katayama T."/>
            <person name="Uemura T."/>
            <person name="Hattori Y."/>
        </authorList>
    </citation>
    <scope>NUCLEOTIDE SEQUENCE [LARGE SCALE GENOMIC DNA]</scope>
    <source>
        <strain evidence="2 3">PK-24</strain>
    </source>
</reference>
<keyword evidence="3" id="KW-1185">Reference proteome</keyword>
<accession>A0AAV5RA96</accession>
<organism evidence="2 3">
    <name type="scientific">Pichia kluyveri</name>
    <name type="common">Yeast</name>
    <dbReference type="NCBI Taxonomy" id="36015"/>
    <lineage>
        <taxon>Eukaryota</taxon>
        <taxon>Fungi</taxon>
        <taxon>Dikarya</taxon>
        <taxon>Ascomycota</taxon>
        <taxon>Saccharomycotina</taxon>
        <taxon>Pichiomycetes</taxon>
        <taxon>Pichiales</taxon>
        <taxon>Pichiaceae</taxon>
        <taxon>Pichia</taxon>
    </lineage>
</organism>
<proteinExistence type="predicted"/>
<feature type="signal peptide" evidence="1">
    <location>
        <begin position="1"/>
        <end position="15"/>
    </location>
</feature>
<evidence type="ECO:0000313" key="2">
    <source>
        <dbReference type="EMBL" id="GMM47539.1"/>
    </source>
</evidence>
<evidence type="ECO:0000313" key="3">
    <source>
        <dbReference type="Proteomes" id="UP001378960"/>
    </source>
</evidence>
<keyword evidence="1" id="KW-0732">Signal</keyword>
<dbReference type="Proteomes" id="UP001378960">
    <property type="component" value="Unassembled WGS sequence"/>
</dbReference>
<protein>
    <submittedName>
        <fullName evidence="2">Uncharacterized protein</fullName>
    </submittedName>
</protein>
<dbReference type="AlphaFoldDB" id="A0AAV5RA96"/>
<evidence type="ECO:0000256" key="1">
    <source>
        <dbReference type="SAM" id="SignalP"/>
    </source>
</evidence>
<dbReference type="EMBL" id="BTGB01000009">
    <property type="protein sequence ID" value="GMM47539.1"/>
    <property type="molecule type" value="Genomic_DNA"/>
</dbReference>